<organism evidence="1 2">
    <name type="scientific">Candidatus Pantoea symbiotica</name>
    <dbReference type="NCBI Taxonomy" id="1884370"/>
    <lineage>
        <taxon>Bacteria</taxon>
        <taxon>Pseudomonadati</taxon>
        <taxon>Pseudomonadota</taxon>
        <taxon>Gammaproteobacteria</taxon>
        <taxon>Enterobacterales</taxon>
        <taxon>Erwiniaceae</taxon>
        <taxon>Pantoea</taxon>
    </lineage>
</organism>
<dbReference type="EMBL" id="FOSD01000006">
    <property type="protein sequence ID" value="SFK31434.1"/>
    <property type="molecule type" value="Genomic_DNA"/>
</dbReference>
<keyword evidence="2" id="KW-1185">Reference proteome</keyword>
<proteinExistence type="predicted"/>
<dbReference type="RefSeq" id="WP_008102070.1">
    <property type="nucleotide sequence ID" value="NZ_FOSD01000006.1"/>
</dbReference>
<accession>A0A1I3YHX9</accession>
<protein>
    <submittedName>
        <fullName evidence="1">Uncharacterized protein</fullName>
    </submittedName>
</protein>
<evidence type="ECO:0000313" key="1">
    <source>
        <dbReference type="EMBL" id="SFK31434.1"/>
    </source>
</evidence>
<reference evidence="1 2" key="1">
    <citation type="submission" date="2016-10" db="EMBL/GenBank/DDBJ databases">
        <authorList>
            <person name="Varghese N."/>
            <person name="Submissions S."/>
        </authorList>
    </citation>
    <scope>NUCLEOTIDE SEQUENCE [LARGE SCALE GENOMIC DNA]</scope>
    <source>
        <strain evidence="1 2">YR512</strain>
    </source>
</reference>
<gene>
    <name evidence="1" type="ORF">SAMN05518863_10682</name>
</gene>
<evidence type="ECO:0000313" key="2">
    <source>
        <dbReference type="Proteomes" id="UP000198841"/>
    </source>
</evidence>
<sequence>MYRSDEERLTDIIMGDAILQLLKKSGPLSPRALLDKLRGMASIERDPPRQQALSRAMSEVMNHIETPQSSGVAIKNTDNVTHIFRNRDGSGNGTKH</sequence>
<dbReference type="Proteomes" id="UP000198841">
    <property type="component" value="Unassembled WGS sequence"/>
</dbReference>
<name>A0A1I3YHX9_9GAMM</name>
<comment type="caution">
    <text evidence="1">The sequence shown here is derived from an EMBL/GenBank/DDBJ whole genome shotgun (WGS) entry which is preliminary data.</text>
</comment>